<dbReference type="Pfam" id="PF01979">
    <property type="entry name" value="Amidohydro_1"/>
    <property type="match status" value="1"/>
</dbReference>
<dbReference type="Gene3D" id="3.20.20.140">
    <property type="entry name" value="Metal-dependent hydrolases"/>
    <property type="match status" value="1"/>
</dbReference>
<dbReference type="Proteomes" id="UP000271272">
    <property type="component" value="Unassembled WGS sequence"/>
</dbReference>
<accession>A0A3P1UVA6</accession>
<dbReference type="SUPFAM" id="SSF51556">
    <property type="entry name" value="Metallo-dependent hydrolases"/>
    <property type="match status" value="1"/>
</dbReference>
<organism evidence="3 4">
    <name type="scientific">Actinomyces bowdenii</name>
    <dbReference type="NCBI Taxonomy" id="131109"/>
    <lineage>
        <taxon>Bacteria</taxon>
        <taxon>Bacillati</taxon>
        <taxon>Actinomycetota</taxon>
        <taxon>Actinomycetes</taxon>
        <taxon>Actinomycetales</taxon>
        <taxon>Actinomycetaceae</taxon>
        <taxon>Actinomyces</taxon>
    </lineage>
</organism>
<dbReference type="AlphaFoldDB" id="A0A3P1UVA6"/>
<dbReference type="InterPro" id="IPR011059">
    <property type="entry name" value="Metal-dep_hydrolase_composite"/>
</dbReference>
<dbReference type="Gene3D" id="2.30.40.10">
    <property type="entry name" value="Urease, subunit C, domain 1"/>
    <property type="match status" value="1"/>
</dbReference>
<protein>
    <submittedName>
        <fullName evidence="3">Xaa-Pro dipeptidase</fullName>
    </submittedName>
</protein>
<dbReference type="InterPro" id="IPR006680">
    <property type="entry name" value="Amidohydro-rel"/>
</dbReference>
<dbReference type="EMBL" id="RQZC01000024">
    <property type="protein sequence ID" value="RRD25270.1"/>
    <property type="molecule type" value="Genomic_DNA"/>
</dbReference>
<feature type="region of interest" description="Disordered" evidence="1">
    <location>
        <begin position="1"/>
        <end position="48"/>
    </location>
</feature>
<dbReference type="OrthoDB" id="3514520at2"/>
<evidence type="ECO:0000313" key="4">
    <source>
        <dbReference type="Proteomes" id="UP000271272"/>
    </source>
</evidence>
<name>A0A3P1UVA6_9ACTO</name>
<feature type="region of interest" description="Disordered" evidence="1">
    <location>
        <begin position="174"/>
        <end position="200"/>
    </location>
</feature>
<evidence type="ECO:0000313" key="3">
    <source>
        <dbReference type="EMBL" id="RRD25270.1"/>
    </source>
</evidence>
<dbReference type="RefSeq" id="WP_124934496.1">
    <property type="nucleotide sequence ID" value="NZ_RQZC01000024.1"/>
</dbReference>
<dbReference type="InterPro" id="IPR032466">
    <property type="entry name" value="Metal_Hydrolase"/>
</dbReference>
<keyword evidence="4" id="KW-1185">Reference proteome</keyword>
<proteinExistence type="predicted"/>
<dbReference type="PANTHER" id="PTHR43135">
    <property type="entry name" value="ALPHA-D-RIBOSE 1-METHYLPHOSPHONATE 5-TRIPHOSPHATE DIPHOSPHATASE"/>
    <property type="match status" value="1"/>
</dbReference>
<dbReference type="PANTHER" id="PTHR43135:SF3">
    <property type="entry name" value="ALPHA-D-RIBOSE 1-METHYLPHOSPHONATE 5-TRIPHOSPHATE DIPHOSPHATASE"/>
    <property type="match status" value="1"/>
</dbReference>
<dbReference type="GO" id="GO:0016810">
    <property type="term" value="F:hydrolase activity, acting on carbon-nitrogen (but not peptide) bonds"/>
    <property type="evidence" value="ECO:0007669"/>
    <property type="project" value="InterPro"/>
</dbReference>
<feature type="domain" description="Amidohydrolase-related" evidence="2">
    <location>
        <begin position="96"/>
        <end position="413"/>
    </location>
</feature>
<reference evidence="3 4" key="1">
    <citation type="submission" date="2018-11" db="EMBL/GenBank/DDBJ databases">
        <title>Genomes From Bacteria Associated with the Canine Oral Cavity: a Test Case for Automated Genome-Based Taxonomic Assignment.</title>
        <authorList>
            <person name="Coil D.A."/>
            <person name="Jospin G."/>
            <person name="Darling A.E."/>
            <person name="Wallis C."/>
            <person name="Davis I.J."/>
            <person name="Harris S."/>
            <person name="Eisen J.A."/>
            <person name="Holcombe L.J."/>
            <person name="O'Flynn C."/>
        </authorList>
    </citation>
    <scope>NUCLEOTIDE SEQUENCE [LARGE SCALE GENOMIC DNA]</scope>
    <source>
        <strain evidence="3 4">OH5050</strain>
    </source>
</reference>
<evidence type="ECO:0000259" key="2">
    <source>
        <dbReference type="Pfam" id="PF01979"/>
    </source>
</evidence>
<dbReference type="SUPFAM" id="SSF51338">
    <property type="entry name" value="Composite domain of metallo-dependent hydrolases"/>
    <property type="match status" value="2"/>
</dbReference>
<sequence length="474" mass="49390">MNPSPDPSTSWITPPTPGRERLPGTGSAIVTADRVLTGRRDPRGGEAGLEALADPLHGVGVLLRDSTIAAVGPVPELEAAAPAGPPPTRVDLPGTTLMPGLIETHAHLATSGTEEEYPDYGPQEIARLTLNAARSARELLSVGVTSVQSLGARHYVDVALREAIAQGELRGPRVRASGPQITTTGGHSWHAGSEVDGPDSIRRSVREHHKRGVDTIKVMATGGFTTDASVPWNAQFTAEEIALITAEAHRLGHLCAAHAHGTQGIERAVAAGVDYLAHASFISARGRTELDPALADRIARAGIYVDCTITADIPAMVAHDDSFAPPVRELWERGVRIVAGHDAGIPQVANRAYVGGLEALETMGLPRHEVILAATSRAAAAIGLAGVAGVLAPGYDADLIAVAGDPRKGLGALRDLRLVATRGREFIPDAVPGLARRRWPAPGQDPEHALDPGPAGVLAAHRAGVERAATHPDV</sequence>
<dbReference type="InterPro" id="IPR051781">
    <property type="entry name" value="Metallo-dep_Hydrolase"/>
</dbReference>
<comment type="caution">
    <text evidence="3">The sequence shown here is derived from an EMBL/GenBank/DDBJ whole genome shotgun (WGS) entry which is preliminary data.</text>
</comment>
<gene>
    <name evidence="3" type="ORF">EII10_10725</name>
</gene>
<evidence type="ECO:0000256" key="1">
    <source>
        <dbReference type="SAM" id="MobiDB-lite"/>
    </source>
</evidence>